<comment type="caution">
    <text evidence="9">The sequence shown here is derived from an EMBL/GenBank/DDBJ whole genome shotgun (WGS) entry which is preliminary data.</text>
</comment>
<comment type="subunit">
    <text evidence="5 6">The basal body constitutes a major portion of the flagellar organelle and consists of four rings (L,P,S, and M) mounted on a central rod. The rod consists of about 26 subunits of FlgG in the distal portion, and FlgB, FlgC and FlgF are thought to build up the proximal portion of the rod with about 6 subunits each.</text>
</comment>
<protein>
    <recommendedName>
        <fullName evidence="3 6">Flagellar basal-body rod protein FlgC</fullName>
    </recommendedName>
</protein>
<evidence type="ECO:0000313" key="9">
    <source>
        <dbReference type="EMBL" id="MFA9478643.1"/>
    </source>
</evidence>
<dbReference type="Pfam" id="PF00460">
    <property type="entry name" value="Flg_bb_rod"/>
    <property type="match status" value="1"/>
</dbReference>
<keyword evidence="9" id="KW-0969">Cilium</keyword>
<dbReference type="InterPro" id="IPR001444">
    <property type="entry name" value="Flag_bb_rod_N"/>
</dbReference>
<proteinExistence type="inferred from homology"/>
<accession>A0ABV4U8N4</accession>
<evidence type="ECO:0000313" key="10">
    <source>
        <dbReference type="Proteomes" id="UP001575105"/>
    </source>
</evidence>
<dbReference type="Pfam" id="PF06429">
    <property type="entry name" value="Flg_bbr_C"/>
    <property type="match status" value="1"/>
</dbReference>
<gene>
    <name evidence="9" type="primary">flgC</name>
    <name evidence="9" type="ORF">ACERK3_10080</name>
</gene>
<keyword evidence="4 6" id="KW-0975">Bacterial flagellum</keyword>
<dbReference type="NCBIfam" id="TIGR01395">
    <property type="entry name" value="FlgC"/>
    <property type="match status" value="1"/>
</dbReference>
<evidence type="ECO:0000256" key="1">
    <source>
        <dbReference type="ARBA" id="ARBA00004117"/>
    </source>
</evidence>
<reference evidence="9 10" key="1">
    <citation type="submission" date="2024-08" db="EMBL/GenBank/DDBJ databases">
        <title>Whole-genome sequencing of halo(alkali)philic microorganisms from hypersaline lakes.</title>
        <authorList>
            <person name="Sorokin D.Y."/>
            <person name="Merkel A.Y."/>
            <person name="Messina E."/>
            <person name="Yakimov M."/>
        </authorList>
    </citation>
    <scope>NUCLEOTIDE SEQUENCE [LARGE SCALE GENOMIC DNA]</scope>
    <source>
        <strain evidence="9 10">AB-hyl4</strain>
    </source>
</reference>
<feature type="domain" description="Flagellar basal-body/hook protein C-terminal" evidence="8">
    <location>
        <begin position="88"/>
        <end position="132"/>
    </location>
</feature>
<keyword evidence="9" id="KW-0282">Flagellum</keyword>
<dbReference type="PROSITE" id="PS00588">
    <property type="entry name" value="FLAGELLA_BB_ROD"/>
    <property type="match status" value="1"/>
</dbReference>
<dbReference type="EMBL" id="JBGUBD010000005">
    <property type="protein sequence ID" value="MFA9478643.1"/>
    <property type="molecule type" value="Genomic_DNA"/>
</dbReference>
<dbReference type="RefSeq" id="WP_425345569.1">
    <property type="nucleotide sequence ID" value="NZ_JBGUBD010000005.1"/>
</dbReference>
<comment type="subcellular location">
    <subcellularLocation>
        <location evidence="1 6">Bacterial flagellum basal body</location>
    </subcellularLocation>
</comment>
<evidence type="ECO:0000256" key="6">
    <source>
        <dbReference type="RuleBase" id="RU362062"/>
    </source>
</evidence>
<evidence type="ECO:0000259" key="7">
    <source>
        <dbReference type="Pfam" id="PF00460"/>
    </source>
</evidence>
<dbReference type="PANTHER" id="PTHR30435">
    <property type="entry name" value="FLAGELLAR PROTEIN"/>
    <property type="match status" value="1"/>
</dbReference>
<keyword evidence="10" id="KW-1185">Reference proteome</keyword>
<dbReference type="InterPro" id="IPR010930">
    <property type="entry name" value="Flg_bb/hook_C_dom"/>
</dbReference>
<organism evidence="9 10">
    <name type="scientific">Natronomicrosphaera hydrolytica</name>
    <dbReference type="NCBI Taxonomy" id="3242702"/>
    <lineage>
        <taxon>Bacteria</taxon>
        <taxon>Pseudomonadati</taxon>
        <taxon>Planctomycetota</taxon>
        <taxon>Phycisphaerae</taxon>
        <taxon>Phycisphaerales</taxon>
        <taxon>Phycisphaeraceae</taxon>
        <taxon>Natronomicrosphaera</taxon>
    </lineage>
</organism>
<sequence>MFGSLDVSTSAMVAQRTRLEVISSNLANANSIYDADGNYSPFRRRMAIFAEGDPSTGRAEGVHVRDIKLDDSPFRKQFEPDHPHADDAGYVYYPNVDPTMERVNALEASRAYEANVTAAEATKAMMQSSLRLLA</sequence>
<evidence type="ECO:0000256" key="2">
    <source>
        <dbReference type="ARBA" id="ARBA00009677"/>
    </source>
</evidence>
<keyword evidence="9" id="KW-0966">Cell projection</keyword>
<evidence type="ECO:0000256" key="4">
    <source>
        <dbReference type="ARBA" id="ARBA00023143"/>
    </source>
</evidence>
<evidence type="ECO:0000259" key="8">
    <source>
        <dbReference type="Pfam" id="PF06429"/>
    </source>
</evidence>
<evidence type="ECO:0000256" key="5">
    <source>
        <dbReference type="ARBA" id="ARBA00025933"/>
    </source>
</evidence>
<dbReference type="Proteomes" id="UP001575105">
    <property type="component" value="Unassembled WGS sequence"/>
</dbReference>
<feature type="domain" description="Flagellar basal body rod protein N-terminal" evidence="7">
    <location>
        <begin position="5"/>
        <end position="30"/>
    </location>
</feature>
<name>A0ABV4U8N4_9BACT</name>
<dbReference type="InterPro" id="IPR019776">
    <property type="entry name" value="Flagellar_basal_body_rod_CS"/>
</dbReference>
<dbReference type="InterPro" id="IPR006299">
    <property type="entry name" value="FlgC"/>
</dbReference>
<evidence type="ECO:0000256" key="3">
    <source>
        <dbReference type="ARBA" id="ARBA00017941"/>
    </source>
</evidence>
<comment type="similarity">
    <text evidence="2">Belongs to the flagella basal body rod proteins family.</text>
</comment>
<dbReference type="PANTHER" id="PTHR30435:SF2">
    <property type="entry name" value="FLAGELLAR BASAL-BODY ROD PROTEIN FLGC"/>
    <property type="match status" value="1"/>
</dbReference>